<evidence type="ECO:0000256" key="2">
    <source>
        <dbReference type="SAM" id="MobiDB-lite"/>
    </source>
</evidence>
<feature type="compositionally biased region" description="Basic and acidic residues" evidence="2">
    <location>
        <begin position="312"/>
        <end position="350"/>
    </location>
</feature>
<feature type="compositionally biased region" description="Basic residues" evidence="2">
    <location>
        <begin position="434"/>
        <end position="446"/>
    </location>
</feature>
<keyword evidence="1" id="KW-0175">Coiled coil</keyword>
<dbReference type="VEuPathDB" id="TrichDB:TRFO_04060"/>
<dbReference type="EMBL" id="MLAK01000594">
    <property type="protein sequence ID" value="OHT11106.1"/>
    <property type="molecule type" value="Genomic_DNA"/>
</dbReference>
<proteinExistence type="predicted"/>
<name>A0A1J4KJ44_9EUKA</name>
<feature type="coiled-coil region" evidence="1">
    <location>
        <begin position="620"/>
        <end position="647"/>
    </location>
</feature>
<protein>
    <submittedName>
        <fullName evidence="3">Uncharacterized protein</fullName>
    </submittedName>
</protein>
<feature type="compositionally biased region" description="Basic and acidic residues" evidence="2">
    <location>
        <begin position="288"/>
        <end position="302"/>
    </location>
</feature>
<dbReference type="AlphaFoldDB" id="A0A1J4KJ44"/>
<accession>A0A1J4KJ44</accession>
<organism evidence="3 4">
    <name type="scientific">Tritrichomonas foetus</name>
    <dbReference type="NCBI Taxonomy" id="1144522"/>
    <lineage>
        <taxon>Eukaryota</taxon>
        <taxon>Metamonada</taxon>
        <taxon>Parabasalia</taxon>
        <taxon>Tritrichomonadida</taxon>
        <taxon>Tritrichomonadidae</taxon>
        <taxon>Tritrichomonas</taxon>
    </lineage>
</organism>
<feature type="compositionally biased region" description="Low complexity" evidence="2">
    <location>
        <begin position="369"/>
        <end position="385"/>
    </location>
</feature>
<reference evidence="3" key="1">
    <citation type="submission" date="2016-10" db="EMBL/GenBank/DDBJ databases">
        <authorList>
            <person name="Benchimol M."/>
            <person name="Almeida L.G."/>
            <person name="Vasconcelos A.T."/>
            <person name="Perreira-Neves A."/>
            <person name="Rosa I.A."/>
            <person name="Tasca T."/>
            <person name="Bogo M.R."/>
            <person name="de Souza W."/>
        </authorList>
    </citation>
    <scope>NUCLEOTIDE SEQUENCE [LARGE SCALE GENOMIC DNA]</scope>
    <source>
        <strain evidence="3">K</strain>
    </source>
</reference>
<keyword evidence="4" id="KW-1185">Reference proteome</keyword>
<dbReference type="Proteomes" id="UP000179807">
    <property type="component" value="Unassembled WGS sequence"/>
</dbReference>
<gene>
    <name evidence="3" type="ORF">TRFO_04060</name>
</gene>
<evidence type="ECO:0000313" key="4">
    <source>
        <dbReference type="Proteomes" id="UP000179807"/>
    </source>
</evidence>
<dbReference type="RefSeq" id="XP_068364242.1">
    <property type="nucleotide sequence ID" value="XM_068491658.1"/>
</dbReference>
<sequence length="719" mass="83365">MNEVELYLHIDCQEVTISISIVVFHLTFLKKFRPFTSFIHRNLFQVLKKMSGENEILHFIAIVPNNTDFDKENFFDVRSPNPEDVAQLIVKELSKSNQISVASFGPRTVTSHSYLVGKVSVLDSLLHSFIDAKVEVKVIIQNSNKRYPRETGTYYSIKTNSQISELFKRISTFPENDYIKAILNIQKYTIILVSLPPFIPFHSKASMKYNINGWNVLMNPSSLIHTRSFALLHIDPNLPTESAVLKFLPNEERTITFSEEDNQPISKAILIENDKDYLEEDNEEYYSDDQHESNKNEIKDNNSRASRARKGKSNDQDKSSVRSRDRIGESDRSSIKSADRERERERERSNIDNNVYGDLKLNNFSDLSNYSNRNNNNNINNNNNDDFVDNKLYGAAENESENDPTWAQNESEDDNDKNGEYENQDSPSSQAKSGRSKRRKVKKVIRKKKPIKQTIDIHQLIEEDQSSAIHDSESSIPTEANINFEEEEEEASIEIQIQQFVSKLQLNIPVLTDTSVFSTLFQQLFYERWKSGILSRCRTDISNLRDSIKTRSTDEITALKQLVNSQDLSLFVSREEQRMRLLEAKTVETIQQVMEKRLSNYANVTQKSFLKNFQILCGDHVTLQRQIREKRAEIRSLTMDLRIAQNSRMEKMQDYHNKVQEIQKASTAQSRYNNAVAELQRIGQEKTKLETDREALIKQRERVRALLESKKNQRAGKKK</sequence>
<dbReference type="GeneID" id="94826362"/>
<feature type="region of interest" description="Disordered" evidence="2">
    <location>
        <begin position="367"/>
        <end position="446"/>
    </location>
</feature>
<evidence type="ECO:0000256" key="1">
    <source>
        <dbReference type="SAM" id="Coils"/>
    </source>
</evidence>
<feature type="region of interest" description="Disordered" evidence="2">
    <location>
        <begin position="283"/>
        <end position="351"/>
    </location>
</feature>
<evidence type="ECO:0000313" key="3">
    <source>
        <dbReference type="EMBL" id="OHT11106.1"/>
    </source>
</evidence>
<feature type="coiled-coil region" evidence="1">
    <location>
        <begin position="672"/>
        <end position="713"/>
    </location>
</feature>
<comment type="caution">
    <text evidence="3">The sequence shown here is derived from an EMBL/GenBank/DDBJ whole genome shotgun (WGS) entry which is preliminary data.</text>
</comment>